<dbReference type="SMART" id="SM00212">
    <property type="entry name" value="UBCc"/>
    <property type="match status" value="1"/>
</dbReference>
<name>A0A2T2N5Q3_CORCC</name>
<keyword evidence="2" id="KW-0833">Ubl conjugation pathway</keyword>
<dbReference type="PROSITE" id="PS50127">
    <property type="entry name" value="UBC_2"/>
    <property type="match status" value="1"/>
</dbReference>
<dbReference type="PANTHER" id="PTHR46116">
    <property type="entry name" value="(E3-INDEPENDENT) E2 UBIQUITIN-CONJUGATING ENZYME"/>
    <property type="match status" value="1"/>
</dbReference>
<organism evidence="5 6">
    <name type="scientific">Corynespora cassiicola Philippines</name>
    <dbReference type="NCBI Taxonomy" id="1448308"/>
    <lineage>
        <taxon>Eukaryota</taxon>
        <taxon>Fungi</taxon>
        <taxon>Dikarya</taxon>
        <taxon>Ascomycota</taxon>
        <taxon>Pezizomycotina</taxon>
        <taxon>Dothideomycetes</taxon>
        <taxon>Pleosporomycetidae</taxon>
        <taxon>Pleosporales</taxon>
        <taxon>Corynesporascaceae</taxon>
        <taxon>Corynespora</taxon>
    </lineage>
</organism>
<evidence type="ECO:0000256" key="3">
    <source>
        <dbReference type="SAM" id="MobiDB-lite"/>
    </source>
</evidence>
<dbReference type="Gene3D" id="3.10.110.10">
    <property type="entry name" value="Ubiquitin Conjugating Enzyme"/>
    <property type="match status" value="1"/>
</dbReference>
<dbReference type="EMBL" id="KZ678147">
    <property type="protein sequence ID" value="PSN60710.1"/>
    <property type="molecule type" value="Genomic_DNA"/>
</dbReference>
<dbReference type="Proteomes" id="UP000240883">
    <property type="component" value="Unassembled WGS sequence"/>
</dbReference>
<dbReference type="PANTHER" id="PTHR46116:SF15">
    <property type="entry name" value="(E3-INDEPENDENT) E2 UBIQUITIN-CONJUGATING ENZYME"/>
    <property type="match status" value="1"/>
</dbReference>
<reference evidence="5 6" key="1">
    <citation type="journal article" date="2018" name="Front. Microbiol.">
        <title>Genome-Wide Analysis of Corynespora cassiicola Leaf Fall Disease Putative Effectors.</title>
        <authorList>
            <person name="Lopez D."/>
            <person name="Ribeiro S."/>
            <person name="Label P."/>
            <person name="Fumanal B."/>
            <person name="Venisse J.S."/>
            <person name="Kohler A."/>
            <person name="de Oliveira R.R."/>
            <person name="Labutti K."/>
            <person name="Lipzen A."/>
            <person name="Lail K."/>
            <person name="Bauer D."/>
            <person name="Ohm R.A."/>
            <person name="Barry K.W."/>
            <person name="Spatafora J."/>
            <person name="Grigoriev I.V."/>
            <person name="Martin F.M."/>
            <person name="Pujade-Renaud V."/>
        </authorList>
    </citation>
    <scope>NUCLEOTIDE SEQUENCE [LARGE SCALE GENOMIC DNA]</scope>
    <source>
        <strain evidence="5 6">Philippines</strain>
    </source>
</reference>
<dbReference type="InterPro" id="IPR016135">
    <property type="entry name" value="UBQ-conjugating_enzyme/RWD"/>
</dbReference>
<feature type="region of interest" description="Disordered" evidence="3">
    <location>
        <begin position="1"/>
        <end position="42"/>
    </location>
</feature>
<feature type="compositionally biased region" description="Basic residues" evidence="3">
    <location>
        <begin position="653"/>
        <end position="665"/>
    </location>
</feature>
<dbReference type="OrthoDB" id="47801at2759"/>
<keyword evidence="1" id="KW-0808">Transferase</keyword>
<sequence length="665" mass="74643">MQHMSIDSESGPQPHLRGGGSTNQDVTKRGNQHSGGSSNGKPSTVRDFAKYLINCKCKCGAPYIKGQSDVEALFKKWQYSKTKPSSILNCKSCASEECISCRSQSSATHVEVKGLGISWCCNSGRLFLIWTILCGFDTIFCGEKQQQASITGTRQNQYFSYDKGIGYGGTGTDGIGFGSNMRLVKEDPTTKAAKKKALTAEQMTDSAYMALFAILERLLPSMNRRTEFDIQPNEVVTEMLLDSKILDYCAELLRNDSLDNCNKRHELYHVLLSFLRTVGTHPVTSRVIFSERPLKPDSMNIVTLSFQRVHRPNRRETSKPLASGLRSLNTQSSLMMRGAKMNKADFQDNEGKQLMALCQRIIKLSEDLLKNTEDGLYNDHNGAVDHGIIDAPDESILEYYRFKDNAKSMNYSQPGRMKRLITEHTSLMTDLPAGIFVKYACSRIDVIKFIIIGPEGTPYENGLFEFDLLCPSEYPNVPPLCYFRWPGGRVAHLNANIHPDGKVCLSLLNTWPGEPWRPGVSTLLQVLISIQAMIFCENPNANQPGDEGRVGVTNWPYQEATVRVGLLPWLESPPSLWKDVIKLHFKANANRIIRKVEQWTAETSRFVGSSVYTYLNNLAIGLQRYGATYVPTRYQQIQNNQRANPFDISSSRGSHHRFPGPGRHF</sequence>
<feature type="region of interest" description="Disordered" evidence="3">
    <location>
        <begin position="643"/>
        <end position="665"/>
    </location>
</feature>
<evidence type="ECO:0000313" key="6">
    <source>
        <dbReference type="Proteomes" id="UP000240883"/>
    </source>
</evidence>
<dbReference type="STRING" id="1448308.A0A2T2N5Q3"/>
<gene>
    <name evidence="5" type="ORF">BS50DRAFT_681303</name>
</gene>
<evidence type="ECO:0000313" key="5">
    <source>
        <dbReference type="EMBL" id="PSN60710.1"/>
    </source>
</evidence>
<feature type="compositionally biased region" description="Polar residues" evidence="3">
    <location>
        <begin position="1"/>
        <end position="11"/>
    </location>
</feature>
<keyword evidence="6" id="KW-1185">Reference proteome</keyword>
<dbReference type="Pfam" id="PF00179">
    <property type="entry name" value="UQ_con"/>
    <property type="match status" value="1"/>
</dbReference>
<feature type="compositionally biased region" description="Polar residues" evidence="3">
    <location>
        <begin position="643"/>
        <end position="652"/>
    </location>
</feature>
<feature type="domain" description="UBC core" evidence="4">
    <location>
        <begin position="415"/>
        <end position="571"/>
    </location>
</feature>
<accession>A0A2T2N5Q3</accession>
<dbReference type="AlphaFoldDB" id="A0A2T2N5Q3"/>
<feature type="compositionally biased region" description="Polar residues" evidence="3">
    <location>
        <begin position="32"/>
        <end position="42"/>
    </location>
</feature>
<evidence type="ECO:0000259" key="4">
    <source>
        <dbReference type="PROSITE" id="PS50127"/>
    </source>
</evidence>
<dbReference type="InterPro" id="IPR000608">
    <property type="entry name" value="UBC"/>
</dbReference>
<evidence type="ECO:0000256" key="1">
    <source>
        <dbReference type="ARBA" id="ARBA00022679"/>
    </source>
</evidence>
<dbReference type="GO" id="GO:0061631">
    <property type="term" value="F:ubiquitin conjugating enzyme activity"/>
    <property type="evidence" value="ECO:0007669"/>
    <property type="project" value="TreeGrafter"/>
</dbReference>
<dbReference type="SUPFAM" id="SSF54495">
    <property type="entry name" value="UBC-like"/>
    <property type="match status" value="1"/>
</dbReference>
<protein>
    <recommendedName>
        <fullName evidence="4">UBC core domain-containing protein</fullName>
    </recommendedName>
</protein>
<proteinExistence type="predicted"/>
<evidence type="ECO:0000256" key="2">
    <source>
        <dbReference type="ARBA" id="ARBA00022786"/>
    </source>
</evidence>